<accession>A0A0F6YH02</accession>
<dbReference type="EMBL" id="CP011125">
    <property type="protein sequence ID" value="AKF03457.1"/>
    <property type="molecule type" value="Genomic_DNA"/>
</dbReference>
<dbReference type="KEGG" id="samy:DB32_000606"/>
<name>A0A0F6YH02_9BACT</name>
<evidence type="ECO:0000313" key="1">
    <source>
        <dbReference type="EMBL" id="AKF03457.1"/>
    </source>
</evidence>
<keyword evidence="2" id="KW-1185">Reference proteome</keyword>
<protein>
    <submittedName>
        <fullName evidence="1">Uncharacterized protein</fullName>
    </submittedName>
</protein>
<evidence type="ECO:0000313" key="2">
    <source>
        <dbReference type="Proteomes" id="UP000034883"/>
    </source>
</evidence>
<reference evidence="1 2" key="1">
    <citation type="submission" date="2015-03" db="EMBL/GenBank/DDBJ databases">
        <title>Genome assembly of Sandaracinus amylolyticus DSM 53668.</title>
        <authorList>
            <person name="Sharma G."/>
            <person name="Subramanian S."/>
        </authorList>
    </citation>
    <scope>NUCLEOTIDE SEQUENCE [LARGE SCALE GENOMIC DNA]</scope>
    <source>
        <strain evidence="1 2">DSM 53668</strain>
    </source>
</reference>
<gene>
    <name evidence="1" type="ORF">DB32_000606</name>
</gene>
<dbReference type="Proteomes" id="UP000034883">
    <property type="component" value="Chromosome"/>
</dbReference>
<dbReference type="STRING" id="927083.DB32_000606"/>
<organism evidence="1 2">
    <name type="scientific">Sandaracinus amylolyticus</name>
    <dbReference type="NCBI Taxonomy" id="927083"/>
    <lineage>
        <taxon>Bacteria</taxon>
        <taxon>Pseudomonadati</taxon>
        <taxon>Myxococcota</taxon>
        <taxon>Polyangia</taxon>
        <taxon>Polyangiales</taxon>
        <taxon>Sandaracinaceae</taxon>
        <taxon>Sandaracinus</taxon>
    </lineage>
</organism>
<proteinExistence type="predicted"/>
<sequence length="256" mass="27256">MLPALAASLGCAAEAASHEPLVCDDARAGEVAFGYQIAGAVFVPRGAQRYGQRYLIVDGSCRFFVASFTSGNLGEVRTGVLTAEELDAINDELMTGPWTSVDGEEASDQVGADAPTESIWRDELGTSCFASCNRPSDALAPMLSSAREWLDRLVDRAVPMDGPVIAEVSRATDQSGDVEPWTGTTSWMDALGEADRGEVRVDDPDDATRLRALRAAAPPGAYHAQFRVREGDVVLDVTVVDVMPHVDAEGRLGPPF</sequence>
<dbReference type="AlphaFoldDB" id="A0A0F6YH02"/>